<dbReference type="eggNOG" id="COG0664">
    <property type="taxonomic scope" value="Bacteria"/>
</dbReference>
<dbReference type="SUPFAM" id="SSF46785">
    <property type="entry name" value="Winged helix' DNA-binding domain"/>
    <property type="match status" value="1"/>
</dbReference>
<dbReference type="PROSITE" id="PS51063">
    <property type="entry name" value="HTH_CRP_2"/>
    <property type="match status" value="1"/>
</dbReference>
<dbReference type="InterPro" id="IPR018490">
    <property type="entry name" value="cNMP-bd_dom_sf"/>
</dbReference>
<sequence length="236" mass="26021">MTAGKGWEEGSRVLECDPLLATLPEPSRKAVLALGRFQTIRAGKVLLHFGEPSDGLYCIVSGQFRMTMLDANGTEVLASMGLSGTWVGGATVVDNSVTLIATTAVLDSEVFFIPVQPLQRLMHQDPEIALFLARMALFYLRISLRRVLDGATLTSKAMLARMLLYFYTHAQSTGQPEPEVVHLSQEDLATMSGVSRRTASRILQAMRRAGSIEIDYHQIRIVCPDRLGEDARDRAR</sequence>
<dbReference type="SUPFAM" id="SSF51206">
    <property type="entry name" value="cAMP-binding domain-like"/>
    <property type="match status" value="1"/>
</dbReference>
<evidence type="ECO:0000313" key="7">
    <source>
        <dbReference type="Proteomes" id="UP000033220"/>
    </source>
</evidence>
<reference evidence="6 7" key="1">
    <citation type="submission" date="2012-02" db="EMBL/GenBank/DDBJ databases">
        <title>Shotgun genome sequence of Phaeospirillum photometricum DSM 122.</title>
        <authorList>
            <person name="Duquesne K."/>
            <person name="Sturgis J."/>
        </authorList>
    </citation>
    <scope>NUCLEOTIDE SEQUENCE [LARGE SCALE GENOMIC DNA]</scope>
    <source>
        <strain evidence="7">DSM122</strain>
    </source>
</reference>
<evidence type="ECO:0000256" key="2">
    <source>
        <dbReference type="ARBA" id="ARBA00023125"/>
    </source>
</evidence>
<keyword evidence="2" id="KW-0238">DNA-binding</keyword>
<keyword evidence="6" id="KW-0418">Kinase</keyword>
<protein>
    <submittedName>
        <fullName evidence="6">cAMP-binding protein-catabolite gene activator and regulatory subunit of cAMP-dependent protein kinase</fullName>
    </submittedName>
</protein>
<dbReference type="GO" id="GO:0003677">
    <property type="term" value="F:DNA binding"/>
    <property type="evidence" value="ECO:0007669"/>
    <property type="project" value="UniProtKB-KW"/>
</dbReference>
<keyword evidence="3" id="KW-0804">Transcription</keyword>
<evidence type="ECO:0000256" key="3">
    <source>
        <dbReference type="ARBA" id="ARBA00023163"/>
    </source>
</evidence>
<dbReference type="OrthoDB" id="190787at2"/>
<keyword evidence="1" id="KW-0805">Transcription regulation</keyword>
<dbReference type="InterPro" id="IPR000595">
    <property type="entry name" value="cNMP-bd_dom"/>
</dbReference>
<dbReference type="PROSITE" id="PS50042">
    <property type="entry name" value="CNMP_BINDING_3"/>
    <property type="match status" value="1"/>
</dbReference>
<dbReference type="InterPro" id="IPR050397">
    <property type="entry name" value="Env_Response_Regulators"/>
</dbReference>
<keyword evidence="6" id="KW-0808">Transferase</keyword>
<dbReference type="SMART" id="SM00100">
    <property type="entry name" value="cNMP"/>
    <property type="match status" value="1"/>
</dbReference>
<name>H6SIU8_PARPM</name>
<feature type="domain" description="Cyclic nucleotide-binding" evidence="4">
    <location>
        <begin position="19"/>
        <end position="128"/>
    </location>
</feature>
<dbReference type="KEGG" id="rpm:RSPPHO_00099"/>
<evidence type="ECO:0000259" key="5">
    <source>
        <dbReference type="PROSITE" id="PS51063"/>
    </source>
</evidence>
<evidence type="ECO:0000256" key="1">
    <source>
        <dbReference type="ARBA" id="ARBA00023015"/>
    </source>
</evidence>
<dbReference type="CDD" id="cd00038">
    <property type="entry name" value="CAP_ED"/>
    <property type="match status" value="1"/>
</dbReference>
<dbReference type="GO" id="GO:0003700">
    <property type="term" value="F:DNA-binding transcription factor activity"/>
    <property type="evidence" value="ECO:0007669"/>
    <property type="project" value="TreeGrafter"/>
</dbReference>
<keyword evidence="7" id="KW-1185">Reference proteome</keyword>
<dbReference type="Pfam" id="PF13545">
    <property type="entry name" value="HTH_Crp_2"/>
    <property type="match status" value="1"/>
</dbReference>
<dbReference type="InterPro" id="IPR036390">
    <property type="entry name" value="WH_DNA-bd_sf"/>
</dbReference>
<dbReference type="Gene3D" id="2.60.120.10">
    <property type="entry name" value="Jelly Rolls"/>
    <property type="match status" value="1"/>
</dbReference>
<dbReference type="STRING" id="1150469.RSPPHO_00099"/>
<evidence type="ECO:0000259" key="4">
    <source>
        <dbReference type="PROSITE" id="PS50042"/>
    </source>
</evidence>
<accession>H6SIU8</accession>
<dbReference type="InterPro" id="IPR012318">
    <property type="entry name" value="HTH_CRP"/>
</dbReference>
<dbReference type="HOGENOM" id="CLU_075053_3_4_5"/>
<dbReference type="PANTHER" id="PTHR24567:SF74">
    <property type="entry name" value="HTH-TYPE TRANSCRIPTIONAL REGULATOR ARCR"/>
    <property type="match status" value="1"/>
</dbReference>
<dbReference type="Proteomes" id="UP000033220">
    <property type="component" value="Chromosome DSM 122"/>
</dbReference>
<dbReference type="PANTHER" id="PTHR24567">
    <property type="entry name" value="CRP FAMILY TRANSCRIPTIONAL REGULATORY PROTEIN"/>
    <property type="match status" value="1"/>
</dbReference>
<dbReference type="GO" id="GO:0005829">
    <property type="term" value="C:cytosol"/>
    <property type="evidence" value="ECO:0007669"/>
    <property type="project" value="TreeGrafter"/>
</dbReference>
<dbReference type="Pfam" id="PF00027">
    <property type="entry name" value="cNMP_binding"/>
    <property type="match status" value="1"/>
</dbReference>
<evidence type="ECO:0000313" key="6">
    <source>
        <dbReference type="EMBL" id="CCG06725.1"/>
    </source>
</evidence>
<dbReference type="GO" id="GO:0016301">
    <property type="term" value="F:kinase activity"/>
    <property type="evidence" value="ECO:0007669"/>
    <property type="project" value="UniProtKB-KW"/>
</dbReference>
<gene>
    <name evidence="6" type="ORF">RSPPHO_00099</name>
</gene>
<dbReference type="SMART" id="SM00419">
    <property type="entry name" value="HTH_CRP"/>
    <property type="match status" value="1"/>
</dbReference>
<dbReference type="InterPro" id="IPR014710">
    <property type="entry name" value="RmlC-like_jellyroll"/>
</dbReference>
<dbReference type="EMBL" id="HE663493">
    <property type="protein sequence ID" value="CCG06725.1"/>
    <property type="molecule type" value="Genomic_DNA"/>
</dbReference>
<proteinExistence type="predicted"/>
<dbReference type="PATRIC" id="fig|1150469.3.peg.144"/>
<dbReference type="AlphaFoldDB" id="H6SIU8"/>
<dbReference type="RefSeq" id="WP_014413365.1">
    <property type="nucleotide sequence ID" value="NC_017059.1"/>
</dbReference>
<feature type="domain" description="HTH crp-type" evidence="5">
    <location>
        <begin position="153"/>
        <end position="225"/>
    </location>
</feature>
<organism evidence="6 7">
    <name type="scientific">Pararhodospirillum photometricum DSM 122</name>
    <dbReference type="NCBI Taxonomy" id="1150469"/>
    <lineage>
        <taxon>Bacteria</taxon>
        <taxon>Pseudomonadati</taxon>
        <taxon>Pseudomonadota</taxon>
        <taxon>Alphaproteobacteria</taxon>
        <taxon>Rhodospirillales</taxon>
        <taxon>Rhodospirillaceae</taxon>
        <taxon>Pararhodospirillum</taxon>
    </lineage>
</organism>